<dbReference type="InterPro" id="IPR036465">
    <property type="entry name" value="vWFA_dom_sf"/>
</dbReference>
<evidence type="ECO:0000313" key="2">
    <source>
        <dbReference type="EMBL" id="BCO37202.1"/>
    </source>
</evidence>
<protein>
    <submittedName>
        <fullName evidence="2">Uncharacterized protein</fullName>
    </submittedName>
</protein>
<accession>A0A2G8B629</accession>
<dbReference type="Pfam" id="PF13519">
    <property type="entry name" value="VWA_2"/>
    <property type="match status" value="1"/>
</dbReference>
<dbReference type="PANTHER" id="PTHR41248:SF1">
    <property type="entry name" value="NORD PROTEIN"/>
    <property type="match status" value="1"/>
</dbReference>
<sequence length="555" mass="58912">MSTEQAEGLRRLGLLASALAGRTLEVAAGAPGERAWTDGRIIFLDPDADTDGQLQALAVQASLLAAGSLDLTVIRRLARRPALASRYLAVEGFRALAANENLLPPVVRVLLDGEVAPRTDSAAASLAVALSREALAEPPAVFGAIRARKLLASKDRDRKSRSASEHVARRQPDRGLAELDDDNAVDGADVWSSPVGGRGGLGRLLQQMLGVVRRLGESGPPGADAPTHLRRFSPRHGGSAVVSKPMVAASGGIVGEAGGTTYPEWDVYRRGYRPNWCTVHEVSPPTGDVSAALWSSRNLLRPLARLGLGLDRYRRQAQGDDIDIDAAVEERVELLARSAPDEAVYLDNLRRRRDVAVLLLLDVSGSAAEPGASGQTVHAQQRAAAAALTSALHDLGDRVALYAFHSQGRAAVHLIPVKRFDDDLDAAAMRRLGGLVPGAYSRLGAAIRHGAAVLENRAGTPRRLLVVISDGLAYDHGYERSYGAADARRALAEARYRGIGCLCLTVGAGTNVDDLRRVFGSAAHATIPRPEQLSRVIGPLLRSALGSAELRRRVA</sequence>
<dbReference type="RefSeq" id="WP_082169849.1">
    <property type="nucleotide sequence ID" value="NZ_AP024237.1"/>
</dbReference>
<dbReference type="SUPFAM" id="SSF53300">
    <property type="entry name" value="vWA-like"/>
    <property type="match status" value="1"/>
</dbReference>
<dbReference type="PANTHER" id="PTHR41248">
    <property type="entry name" value="NORD PROTEIN"/>
    <property type="match status" value="1"/>
</dbReference>
<organism evidence="2 3">
    <name type="scientific">Mycobacterium heckeshornense</name>
    <dbReference type="NCBI Taxonomy" id="110505"/>
    <lineage>
        <taxon>Bacteria</taxon>
        <taxon>Bacillati</taxon>
        <taxon>Actinomycetota</taxon>
        <taxon>Actinomycetes</taxon>
        <taxon>Mycobacteriales</taxon>
        <taxon>Mycobacteriaceae</taxon>
        <taxon>Mycobacterium</taxon>
    </lineage>
</organism>
<dbReference type="InterPro" id="IPR051928">
    <property type="entry name" value="NorD/CobT"/>
</dbReference>
<dbReference type="InterPro" id="IPR002035">
    <property type="entry name" value="VWF_A"/>
</dbReference>
<evidence type="ECO:0000313" key="3">
    <source>
        <dbReference type="Proteomes" id="UP000595446"/>
    </source>
</evidence>
<feature type="region of interest" description="Disordered" evidence="1">
    <location>
        <begin position="154"/>
        <end position="181"/>
    </location>
</feature>
<keyword evidence="3" id="KW-1185">Reference proteome</keyword>
<proteinExistence type="predicted"/>
<dbReference type="Gene3D" id="3.40.50.410">
    <property type="entry name" value="von Willebrand factor, type A domain"/>
    <property type="match status" value="1"/>
</dbReference>
<dbReference type="EMBL" id="AP024237">
    <property type="protein sequence ID" value="BCO37202.1"/>
    <property type="molecule type" value="Genomic_DNA"/>
</dbReference>
<gene>
    <name evidence="2" type="ORF">MHEC_36350</name>
</gene>
<evidence type="ECO:0000256" key="1">
    <source>
        <dbReference type="SAM" id="MobiDB-lite"/>
    </source>
</evidence>
<reference evidence="2 3" key="1">
    <citation type="submission" date="2020-12" db="EMBL/GenBank/DDBJ databases">
        <title>Complete genome sequence of Mycobacterium heckeshornense JCM 15655T, closely related to a pathogenic non-tuberculous mycobacterial species Mycobacterium xenopi.</title>
        <authorList>
            <person name="Yoshida M."/>
            <person name="Fukano H."/>
            <person name="Asakura T."/>
            <person name="Suzuki M."/>
            <person name="Hoshino Y."/>
        </authorList>
    </citation>
    <scope>NUCLEOTIDE SEQUENCE [LARGE SCALE GENOMIC DNA]</scope>
    <source>
        <strain evidence="2 3">JCM 15655</strain>
    </source>
</reference>
<dbReference type="PROSITE" id="PS50234">
    <property type="entry name" value="VWFA"/>
    <property type="match status" value="1"/>
</dbReference>
<name>A0A2G8B629_9MYCO</name>
<dbReference type="OrthoDB" id="4641313at2"/>
<dbReference type="Proteomes" id="UP000595446">
    <property type="component" value="Chromosome"/>
</dbReference>
<dbReference type="AlphaFoldDB" id="A0A2G8B629"/>
<dbReference type="SMART" id="SM00327">
    <property type="entry name" value="VWA"/>
    <property type="match status" value="1"/>
</dbReference>
<feature type="compositionally biased region" description="Basic and acidic residues" evidence="1">
    <location>
        <begin position="154"/>
        <end position="177"/>
    </location>
</feature>